<protein>
    <recommendedName>
        <fullName evidence="3">YD repeat-containing protein</fullName>
    </recommendedName>
</protein>
<organism evidence="1 2">
    <name type="scientific">Belliella filtrata</name>
    <dbReference type="NCBI Taxonomy" id="2923435"/>
    <lineage>
        <taxon>Bacteria</taxon>
        <taxon>Pseudomonadati</taxon>
        <taxon>Bacteroidota</taxon>
        <taxon>Cytophagia</taxon>
        <taxon>Cytophagales</taxon>
        <taxon>Cyclobacteriaceae</taxon>
        <taxon>Belliella</taxon>
    </lineage>
</organism>
<name>A0ABS9V2P4_9BACT</name>
<sequence>MTRNKDMSGSAQQIDLLSYTYNGNILTSVSDGAPAGQSAEGFSDGNPTGTDYLYNANGFLISDANKKITSISFTLMDRPVQITFDTGENIRYAYGGDGSLLNVSYYNSSDNVPTRTLDYVGELVFEDGVLTDIYHDLGRVRANDGFKYQYYLVDYLGNTRVVLQEDPGVFVASAGFEVESIESESSQFIGYDDMVRISAEMLNHTEGKESTYAMRLTGGYGENIGLAKSVSVLPGDTVRMEVFGKYIDIGEAKKDPAIMAILMAITACDPISMG</sequence>
<dbReference type="Proteomes" id="UP001165489">
    <property type="component" value="Unassembled WGS sequence"/>
</dbReference>
<gene>
    <name evidence="1" type="ORF">MM239_14915</name>
</gene>
<evidence type="ECO:0000313" key="2">
    <source>
        <dbReference type="Proteomes" id="UP001165489"/>
    </source>
</evidence>
<evidence type="ECO:0008006" key="3">
    <source>
        <dbReference type="Google" id="ProtNLM"/>
    </source>
</evidence>
<evidence type="ECO:0000313" key="1">
    <source>
        <dbReference type="EMBL" id="MCH7410697.1"/>
    </source>
</evidence>
<dbReference type="RefSeq" id="WP_241349058.1">
    <property type="nucleotide sequence ID" value="NZ_JAKZGP010000044.1"/>
</dbReference>
<proteinExistence type="predicted"/>
<dbReference type="EMBL" id="JAKZGP010000044">
    <property type="protein sequence ID" value="MCH7410697.1"/>
    <property type="molecule type" value="Genomic_DNA"/>
</dbReference>
<reference evidence="1" key="1">
    <citation type="submission" date="2022-03" db="EMBL/GenBank/DDBJ databases">
        <title>De novo assembled genomes of Belliella spp. (Cyclobacteriaceae) strains.</title>
        <authorList>
            <person name="Szabo A."/>
            <person name="Korponai K."/>
            <person name="Felfoldi T."/>
        </authorList>
    </citation>
    <scope>NUCLEOTIDE SEQUENCE</scope>
    <source>
        <strain evidence="1">DSM 111904</strain>
    </source>
</reference>
<comment type="caution">
    <text evidence="1">The sequence shown here is derived from an EMBL/GenBank/DDBJ whole genome shotgun (WGS) entry which is preliminary data.</text>
</comment>
<accession>A0ABS9V2P4</accession>
<keyword evidence="2" id="KW-1185">Reference proteome</keyword>
<dbReference type="Gene3D" id="2.180.10.10">
    <property type="entry name" value="RHS repeat-associated core"/>
    <property type="match status" value="1"/>
</dbReference>